<reference evidence="1 2" key="1">
    <citation type="submission" date="2020-02" db="EMBL/GenBank/DDBJ databases">
        <authorList>
            <person name="Ma Q."/>
            <person name="Huang Y."/>
            <person name="Song X."/>
            <person name="Pei D."/>
        </authorList>
    </citation>
    <scope>NUCLEOTIDE SEQUENCE [LARGE SCALE GENOMIC DNA]</scope>
    <source>
        <strain evidence="1">Sxm20200214</strain>
        <tissue evidence="1">Leaf</tissue>
    </source>
</reference>
<protein>
    <submittedName>
        <fullName evidence="1">Uncharacterized protein</fullName>
    </submittedName>
</protein>
<dbReference type="OrthoDB" id="998752at2759"/>
<proteinExistence type="predicted"/>
<evidence type="ECO:0000313" key="1">
    <source>
        <dbReference type="EMBL" id="KAG2276091.1"/>
    </source>
</evidence>
<organism evidence="1 2">
    <name type="scientific">Brassica carinata</name>
    <name type="common">Ethiopian mustard</name>
    <name type="synonym">Abyssinian cabbage</name>
    <dbReference type="NCBI Taxonomy" id="52824"/>
    <lineage>
        <taxon>Eukaryota</taxon>
        <taxon>Viridiplantae</taxon>
        <taxon>Streptophyta</taxon>
        <taxon>Embryophyta</taxon>
        <taxon>Tracheophyta</taxon>
        <taxon>Spermatophyta</taxon>
        <taxon>Magnoliopsida</taxon>
        <taxon>eudicotyledons</taxon>
        <taxon>Gunneridae</taxon>
        <taxon>Pentapetalae</taxon>
        <taxon>rosids</taxon>
        <taxon>malvids</taxon>
        <taxon>Brassicales</taxon>
        <taxon>Brassicaceae</taxon>
        <taxon>Brassiceae</taxon>
        <taxon>Brassica</taxon>
    </lineage>
</organism>
<dbReference type="Proteomes" id="UP000886595">
    <property type="component" value="Unassembled WGS sequence"/>
</dbReference>
<name>A0A8X7UFW1_BRACI</name>
<keyword evidence="2" id="KW-1185">Reference proteome</keyword>
<sequence length="96" mass="10969">MFPKKEDSISEILRFIHIALLCVDVNPDTRPSLDEVLLWFSCFSTPLPEPRIGNQSLLEDETIGYRSLKGKKQIGYCRPLPDMALLCHPCLHVKET</sequence>
<dbReference type="AlphaFoldDB" id="A0A8X7UFW1"/>
<evidence type="ECO:0000313" key="2">
    <source>
        <dbReference type="Proteomes" id="UP000886595"/>
    </source>
</evidence>
<dbReference type="EMBL" id="JAAMPC010000012">
    <property type="protein sequence ID" value="KAG2276091.1"/>
    <property type="molecule type" value="Genomic_DNA"/>
</dbReference>
<gene>
    <name evidence="1" type="ORF">Bca52824_058646</name>
</gene>
<accession>A0A8X7UFW1</accession>
<comment type="caution">
    <text evidence="1">The sequence shown here is derived from an EMBL/GenBank/DDBJ whole genome shotgun (WGS) entry which is preliminary data.</text>
</comment>